<dbReference type="SUPFAM" id="SSF52540">
    <property type="entry name" value="P-loop containing nucleoside triphosphate hydrolases"/>
    <property type="match status" value="1"/>
</dbReference>
<dbReference type="RefSeq" id="WP_011393319.1">
    <property type="nucleotide sequence ID" value="NZ_DF238840.1"/>
</dbReference>
<dbReference type="GO" id="GO:0005525">
    <property type="term" value="F:GTP binding"/>
    <property type="evidence" value="ECO:0007669"/>
    <property type="project" value="InterPro"/>
</dbReference>
<dbReference type="PANTHER" id="PTHR40072:SF1">
    <property type="entry name" value="MOLYBDOPTERIN-GUANINE DINUCLEOTIDE BIOSYNTHESIS ADAPTER PROTEIN"/>
    <property type="match status" value="1"/>
</dbReference>
<dbReference type="Pfam" id="PF03205">
    <property type="entry name" value="MobB"/>
    <property type="match status" value="1"/>
</dbReference>
<reference evidence="2" key="1">
    <citation type="journal article" date="2014" name="Gene">
        <title>Genome-guided analysis of transformation efficiency and carbon dioxide assimilation by Moorella thermoacetica Y72.</title>
        <authorList>
            <person name="Tsukahara K."/>
            <person name="Kita A."/>
            <person name="Nakashimada Y."/>
            <person name="Hoshino T."/>
            <person name="Murakami K."/>
        </authorList>
    </citation>
    <scope>NUCLEOTIDE SEQUENCE [LARGE SCALE GENOMIC DNA]</scope>
    <source>
        <strain evidence="2">Y72</strain>
    </source>
</reference>
<dbReference type="AlphaFoldDB" id="A0A0S6U9V0"/>
<protein>
    <submittedName>
        <fullName evidence="2">Molybdopterin-guanine dinucleotide biosynthesis protein</fullName>
    </submittedName>
</protein>
<evidence type="ECO:0000313" key="2">
    <source>
        <dbReference type="EMBL" id="GAF24957.1"/>
    </source>
</evidence>
<dbReference type="CDD" id="cd03116">
    <property type="entry name" value="MobB"/>
    <property type="match status" value="1"/>
</dbReference>
<name>A0A0S6U9V0_NEOTH</name>
<gene>
    <name evidence="2" type="ORF">MTY_0285</name>
</gene>
<dbReference type="Gene3D" id="3.40.50.300">
    <property type="entry name" value="P-loop containing nucleotide triphosphate hydrolases"/>
    <property type="match status" value="1"/>
</dbReference>
<feature type="domain" description="Molybdopterin-guanine dinucleotide biosynthesis protein B (MobB)" evidence="1">
    <location>
        <begin position="11"/>
        <end position="140"/>
    </location>
</feature>
<dbReference type="NCBIfam" id="TIGR00176">
    <property type="entry name" value="mobB"/>
    <property type="match status" value="1"/>
</dbReference>
<sequence>MSDSKDKRIPVISVVGKSDAGKTTLLIKLLPELKRRGYRVATIKHDTHGFDIDRPGKDTWRHAEAGADVVAISSPTKMALIEKVEREMPLDAIAERIQNVDLIITEGYKRGDKPKIEVHRAAVGGELLCGPEELLAVATDEPLDIDAPCYDLDDAAGLVDLIEARVLAPAGLVRPGSR</sequence>
<evidence type="ECO:0000259" key="1">
    <source>
        <dbReference type="Pfam" id="PF03205"/>
    </source>
</evidence>
<accession>A0A0S6U9V0</accession>
<dbReference type="EMBL" id="DF238840">
    <property type="protein sequence ID" value="GAF24957.1"/>
    <property type="molecule type" value="Genomic_DNA"/>
</dbReference>
<dbReference type="Proteomes" id="UP000063718">
    <property type="component" value="Unassembled WGS sequence"/>
</dbReference>
<dbReference type="GO" id="GO:0006777">
    <property type="term" value="P:Mo-molybdopterin cofactor biosynthetic process"/>
    <property type="evidence" value="ECO:0007669"/>
    <property type="project" value="InterPro"/>
</dbReference>
<dbReference type="InterPro" id="IPR027417">
    <property type="entry name" value="P-loop_NTPase"/>
</dbReference>
<dbReference type="InterPro" id="IPR052539">
    <property type="entry name" value="MGD_biosynthesis_adapter"/>
</dbReference>
<proteinExistence type="predicted"/>
<dbReference type="InterPro" id="IPR004435">
    <property type="entry name" value="MobB_dom"/>
</dbReference>
<dbReference type="PANTHER" id="PTHR40072">
    <property type="entry name" value="MOLYBDOPTERIN-GUANINE DINUCLEOTIDE BIOSYNTHESIS ADAPTER PROTEIN-RELATED"/>
    <property type="match status" value="1"/>
</dbReference>
<dbReference type="GeneID" id="45617859"/>
<organism evidence="2">
    <name type="scientific">Moorella thermoacetica Y72</name>
    <dbReference type="NCBI Taxonomy" id="1325331"/>
    <lineage>
        <taxon>Bacteria</taxon>
        <taxon>Bacillati</taxon>
        <taxon>Bacillota</taxon>
        <taxon>Clostridia</taxon>
        <taxon>Neomoorellales</taxon>
        <taxon>Neomoorellaceae</taxon>
        <taxon>Neomoorella</taxon>
    </lineage>
</organism>